<dbReference type="Gene3D" id="3.50.50.60">
    <property type="entry name" value="FAD/NAD(P)-binding domain"/>
    <property type="match status" value="1"/>
</dbReference>
<dbReference type="PATRIC" id="fig|1423734.3.peg.1680"/>
<comment type="cofactor">
    <cofactor evidence="2">
        <name>[4Fe-4S] cluster</name>
        <dbReference type="ChEBI" id="CHEBI:49883"/>
    </cofactor>
</comment>
<dbReference type="EMBL" id="AZGA01000088">
    <property type="protein sequence ID" value="KRM30527.1"/>
    <property type="molecule type" value="Genomic_DNA"/>
</dbReference>
<dbReference type="GO" id="GO:0016491">
    <property type="term" value="F:oxidoreductase activity"/>
    <property type="evidence" value="ECO:0007669"/>
    <property type="project" value="UniProtKB-KW"/>
</dbReference>
<feature type="domain" description="FAD/NAD(P)-binding" evidence="11">
    <location>
        <begin position="444"/>
        <end position="668"/>
    </location>
</feature>
<dbReference type="STRING" id="1423734.FC83_GL001661"/>
<keyword evidence="7" id="KW-0560">Oxidoreductase</keyword>
<evidence type="ECO:0000256" key="1">
    <source>
        <dbReference type="ARBA" id="ARBA00001917"/>
    </source>
</evidence>
<dbReference type="Proteomes" id="UP000051236">
    <property type="component" value="Unassembled WGS sequence"/>
</dbReference>
<keyword evidence="6" id="KW-0479">Metal-binding</keyword>
<evidence type="ECO:0000256" key="7">
    <source>
        <dbReference type="ARBA" id="ARBA00023002"/>
    </source>
</evidence>
<feature type="domain" description="NADH:flavin oxidoreductase/NADH oxidase N-terminal" evidence="10">
    <location>
        <begin position="5"/>
        <end position="110"/>
    </location>
</feature>
<dbReference type="PANTHER" id="PTHR42917:SF2">
    <property type="entry name" value="2,4-DIENOYL-COA REDUCTASE [(2E)-ENOYL-COA-PRODUCING]"/>
    <property type="match status" value="1"/>
</dbReference>
<evidence type="ECO:0000259" key="11">
    <source>
        <dbReference type="Pfam" id="PF07992"/>
    </source>
</evidence>
<dbReference type="GO" id="GO:0046872">
    <property type="term" value="F:metal ion binding"/>
    <property type="evidence" value="ECO:0007669"/>
    <property type="project" value="UniProtKB-KW"/>
</dbReference>
<evidence type="ECO:0000259" key="10">
    <source>
        <dbReference type="Pfam" id="PF00724"/>
    </source>
</evidence>
<dbReference type="InterPro" id="IPR051793">
    <property type="entry name" value="NADH:flavin_oxidoreductase"/>
</dbReference>
<dbReference type="PANTHER" id="PTHR42917">
    <property type="entry name" value="2,4-DIENOYL-COA REDUCTASE"/>
    <property type="match status" value="1"/>
</dbReference>
<comment type="similarity">
    <text evidence="3">In the N-terminal section; belongs to the NADH:flavin oxidoreductase/NADH oxidase family.</text>
</comment>
<dbReference type="InterPro" id="IPR023753">
    <property type="entry name" value="FAD/NAD-binding_dom"/>
</dbReference>
<dbReference type="CDD" id="cd02803">
    <property type="entry name" value="OYE_like_FMN_family"/>
    <property type="match status" value="1"/>
</dbReference>
<dbReference type="Gene3D" id="3.20.20.70">
    <property type="entry name" value="Aldolase class I"/>
    <property type="match status" value="1"/>
</dbReference>
<proteinExistence type="inferred from homology"/>
<dbReference type="Gene3D" id="3.40.50.720">
    <property type="entry name" value="NAD(P)-binding Rossmann-like Domain"/>
    <property type="match status" value="1"/>
</dbReference>
<dbReference type="InterPro" id="IPR013785">
    <property type="entry name" value="Aldolase_TIM"/>
</dbReference>
<keyword evidence="4" id="KW-0285">Flavoprotein</keyword>
<sequence>MDYPKLLAPGKINHLELKNRVVMTAMGVGLANHDGTASAKTLQYFKERAEGGVGLIITEYTRINEKDAIVSGEQLAMSQPKHVQAFQKVVKAVHQAGAKIFVQLHHPGRENVPLFPAVWPTSNRLAKIIPGYWRFFGKVMGNNDRSSLTDPRYYQFMNRFMKPLRAPSDVPAGLGFSPFGNFKIKPLTIAEIHDIETQFVAAAKRVQASGADGVELHAGHGYLLNQFLSPYTNIRTDDYGGNTENRARIVKEIIAGIRQHLGPNFPISVRLTVNEFYDKIGYPGQGITLAEGVKLAKLIEAYGADALNVTIANSDTQVLISEPVSYPLGWRQPLVKAIKAAVKIPVIAVGVIRTPQQAEEILKSGNQDFIGLARPLLADPLWVKKAEANTPQLINRCIGCLVCQESYEAGMLSGEPAICTVNPRAGHETEIPINAVKDGQKRPVVIIGAGPAGLTAARELALRDFEVTILEQSASTGGQVKLAERPPHKEKIAWSYLDLEAQARQAGVKIRLNTAASSELLKSYHPYAVLIATGGSAFKPNIPGATQDFVYTTTPILQGKVTFHNQKIVVVGSGMTGLETSELLVQQHNQVTIVEMADQIAPGVFAPNVWDVTERLKAGNVRYLTGRKLVAINDHTVTLIQQNHVRELLQADAVVLSLGVRHNVPLAKSWAGLVSKLVVIGDANRIGRIKDAIHAGFKAARNL</sequence>
<evidence type="ECO:0000256" key="6">
    <source>
        <dbReference type="ARBA" id="ARBA00022723"/>
    </source>
</evidence>
<keyword evidence="5" id="KW-0288">FMN</keyword>
<dbReference type="SUPFAM" id="SSF51905">
    <property type="entry name" value="FAD/NAD(P)-binding domain"/>
    <property type="match status" value="1"/>
</dbReference>
<keyword evidence="9" id="KW-0411">Iron-sulfur</keyword>
<keyword evidence="13" id="KW-1185">Reference proteome</keyword>
<evidence type="ECO:0000313" key="12">
    <source>
        <dbReference type="EMBL" id="KRM30527.1"/>
    </source>
</evidence>
<dbReference type="GO" id="GO:0051536">
    <property type="term" value="F:iron-sulfur cluster binding"/>
    <property type="evidence" value="ECO:0007669"/>
    <property type="project" value="UniProtKB-KW"/>
</dbReference>
<dbReference type="eggNOG" id="COG0446">
    <property type="taxonomic scope" value="Bacteria"/>
</dbReference>
<name>X0PLT4_9LACO</name>
<dbReference type="Pfam" id="PF00724">
    <property type="entry name" value="Oxidored_FMN"/>
    <property type="match status" value="2"/>
</dbReference>
<dbReference type="eggNOG" id="COG1902">
    <property type="taxonomic scope" value="Bacteria"/>
</dbReference>
<dbReference type="InterPro" id="IPR001155">
    <property type="entry name" value="OxRdtase_FMN_N"/>
</dbReference>
<accession>X0PLT4</accession>
<dbReference type="PRINTS" id="PR00368">
    <property type="entry name" value="FADPNR"/>
</dbReference>
<comment type="caution">
    <text evidence="12">The sequence shown here is derived from an EMBL/GenBank/DDBJ whole genome shotgun (WGS) entry which is preliminary data.</text>
</comment>
<organism evidence="12 13">
    <name type="scientific">Agrilactobacillus composti DSM 18527 = JCM 14202</name>
    <dbReference type="NCBI Taxonomy" id="1423734"/>
    <lineage>
        <taxon>Bacteria</taxon>
        <taxon>Bacillati</taxon>
        <taxon>Bacillota</taxon>
        <taxon>Bacilli</taxon>
        <taxon>Lactobacillales</taxon>
        <taxon>Lactobacillaceae</taxon>
        <taxon>Agrilactobacillus</taxon>
    </lineage>
</organism>
<dbReference type="RefSeq" id="WP_035450707.1">
    <property type="nucleotide sequence ID" value="NZ_AZGA01000088.1"/>
</dbReference>
<evidence type="ECO:0000256" key="9">
    <source>
        <dbReference type="ARBA" id="ARBA00023014"/>
    </source>
</evidence>
<dbReference type="SUPFAM" id="SSF51395">
    <property type="entry name" value="FMN-linked oxidoreductases"/>
    <property type="match status" value="1"/>
</dbReference>
<dbReference type="GO" id="GO:0010181">
    <property type="term" value="F:FMN binding"/>
    <property type="evidence" value="ECO:0007669"/>
    <property type="project" value="InterPro"/>
</dbReference>
<protein>
    <submittedName>
        <fullName evidence="12">2-enoate reductase</fullName>
    </submittedName>
</protein>
<keyword evidence="8" id="KW-0408">Iron</keyword>
<evidence type="ECO:0000256" key="4">
    <source>
        <dbReference type="ARBA" id="ARBA00022630"/>
    </source>
</evidence>
<gene>
    <name evidence="12" type="ORF">FC83_GL001661</name>
</gene>
<dbReference type="InterPro" id="IPR036188">
    <property type="entry name" value="FAD/NAD-bd_sf"/>
</dbReference>
<evidence type="ECO:0000256" key="8">
    <source>
        <dbReference type="ARBA" id="ARBA00023004"/>
    </source>
</evidence>
<dbReference type="AlphaFoldDB" id="X0PLT4"/>
<feature type="domain" description="NADH:flavin oxidoreductase/NADH oxidase N-terminal" evidence="10">
    <location>
        <begin position="181"/>
        <end position="391"/>
    </location>
</feature>
<reference evidence="12 13" key="1">
    <citation type="journal article" date="2015" name="Genome Announc.">
        <title>Expanding the biotechnology potential of lactobacilli through comparative genomics of 213 strains and associated genera.</title>
        <authorList>
            <person name="Sun Z."/>
            <person name="Harris H.M."/>
            <person name="McCann A."/>
            <person name="Guo C."/>
            <person name="Argimon S."/>
            <person name="Zhang W."/>
            <person name="Yang X."/>
            <person name="Jeffery I.B."/>
            <person name="Cooney J.C."/>
            <person name="Kagawa T.F."/>
            <person name="Liu W."/>
            <person name="Song Y."/>
            <person name="Salvetti E."/>
            <person name="Wrobel A."/>
            <person name="Rasinkangas P."/>
            <person name="Parkhill J."/>
            <person name="Rea M.C."/>
            <person name="O'Sullivan O."/>
            <person name="Ritari J."/>
            <person name="Douillard F.P."/>
            <person name="Paul Ross R."/>
            <person name="Yang R."/>
            <person name="Briner A.E."/>
            <person name="Felis G.E."/>
            <person name="de Vos W.M."/>
            <person name="Barrangou R."/>
            <person name="Klaenhammer T.R."/>
            <person name="Caufield P.W."/>
            <person name="Cui Y."/>
            <person name="Zhang H."/>
            <person name="O'Toole P.W."/>
        </authorList>
    </citation>
    <scope>NUCLEOTIDE SEQUENCE [LARGE SCALE GENOMIC DNA]</scope>
    <source>
        <strain evidence="12 13">DSM 18527</strain>
    </source>
</reference>
<dbReference type="PRINTS" id="PR00469">
    <property type="entry name" value="PNDRDTASEII"/>
</dbReference>
<evidence type="ECO:0000256" key="5">
    <source>
        <dbReference type="ARBA" id="ARBA00022643"/>
    </source>
</evidence>
<dbReference type="Pfam" id="PF07992">
    <property type="entry name" value="Pyr_redox_2"/>
    <property type="match status" value="1"/>
</dbReference>
<dbReference type="OrthoDB" id="9772736at2"/>
<comment type="cofactor">
    <cofactor evidence="1">
        <name>FMN</name>
        <dbReference type="ChEBI" id="CHEBI:58210"/>
    </cofactor>
</comment>
<evidence type="ECO:0000256" key="3">
    <source>
        <dbReference type="ARBA" id="ARBA00011048"/>
    </source>
</evidence>
<evidence type="ECO:0000256" key="2">
    <source>
        <dbReference type="ARBA" id="ARBA00001966"/>
    </source>
</evidence>
<evidence type="ECO:0000313" key="13">
    <source>
        <dbReference type="Proteomes" id="UP000051236"/>
    </source>
</evidence>